<evidence type="ECO:0000256" key="7">
    <source>
        <dbReference type="ARBA" id="ARBA00023132"/>
    </source>
</evidence>
<dbReference type="Gene3D" id="1.25.40.510">
    <property type="entry name" value="GLE1-like"/>
    <property type="match status" value="1"/>
</dbReference>
<reference evidence="12 13" key="1">
    <citation type="submission" date="2013-03" db="EMBL/GenBank/DDBJ databases">
        <title>The Genome Sequence of Phialophora europaea CBS 101466.</title>
        <authorList>
            <consortium name="The Broad Institute Genomics Platform"/>
            <person name="Cuomo C."/>
            <person name="de Hoog S."/>
            <person name="Gorbushina A."/>
            <person name="Walker B."/>
            <person name="Young S.K."/>
            <person name="Zeng Q."/>
            <person name="Gargeya S."/>
            <person name="Fitzgerald M."/>
            <person name="Haas B."/>
            <person name="Abouelleil A."/>
            <person name="Allen A.W."/>
            <person name="Alvarado L."/>
            <person name="Arachchi H.M."/>
            <person name="Berlin A.M."/>
            <person name="Chapman S.B."/>
            <person name="Gainer-Dewar J."/>
            <person name="Goldberg J."/>
            <person name="Griggs A."/>
            <person name="Gujja S."/>
            <person name="Hansen M."/>
            <person name="Howarth C."/>
            <person name="Imamovic A."/>
            <person name="Ireland A."/>
            <person name="Larimer J."/>
            <person name="McCowan C."/>
            <person name="Murphy C."/>
            <person name="Pearson M."/>
            <person name="Poon T.W."/>
            <person name="Priest M."/>
            <person name="Roberts A."/>
            <person name="Saif S."/>
            <person name="Shea T."/>
            <person name="Sisk P."/>
            <person name="Sykes S."/>
            <person name="Wortman J."/>
            <person name="Nusbaum C."/>
            <person name="Birren B."/>
        </authorList>
    </citation>
    <scope>NUCLEOTIDE SEQUENCE [LARGE SCALE GENOMIC DNA]</scope>
    <source>
        <strain evidence="12 13">CBS 101466</strain>
    </source>
</reference>
<feature type="compositionally biased region" description="Low complexity" evidence="11">
    <location>
        <begin position="94"/>
        <end position="103"/>
    </location>
</feature>
<dbReference type="GO" id="GO:0016973">
    <property type="term" value="P:poly(A)+ mRNA export from nucleus"/>
    <property type="evidence" value="ECO:0007669"/>
    <property type="project" value="InterPro"/>
</dbReference>
<dbReference type="RefSeq" id="XP_008711071.1">
    <property type="nucleotide sequence ID" value="XM_008712849.1"/>
</dbReference>
<proteinExistence type="inferred from homology"/>
<feature type="region of interest" description="Disordered" evidence="11">
    <location>
        <begin position="70"/>
        <end position="235"/>
    </location>
</feature>
<comment type="similarity">
    <text evidence="2">Belongs to the GLE1 family.</text>
</comment>
<dbReference type="eggNOG" id="KOG2412">
    <property type="taxonomic scope" value="Eukaryota"/>
</dbReference>
<organism evidence="12 13">
    <name type="scientific">Cyphellophora europaea (strain CBS 101466)</name>
    <name type="common">Phialophora europaea</name>
    <dbReference type="NCBI Taxonomy" id="1220924"/>
    <lineage>
        <taxon>Eukaryota</taxon>
        <taxon>Fungi</taxon>
        <taxon>Dikarya</taxon>
        <taxon>Ascomycota</taxon>
        <taxon>Pezizomycotina</taxon>
        <taxon>Eurotiomycetes</taxon>
        <taxon>Chaetothyriomycetidae</taxon>
        <taxon>Chaetothyriales</taxon>
        <taxon>Cyphellophoraceae</taxon>
        <taxon>Cyphellophora</taxon>
    </lineage>
</organism>
<feature type="compositionally biased region" description="Low complexity" evidence="11">
    <location>
        <begin position="210"/>
        <end position="234"/>
    </location>
</feature>
<evidence type="ECO:0000256" key="9">
    <source>
        <dbReference type="ARBA" id="ARBA00026227"/>
    </source>
</evidence>
<dbReference type="STRING" id="1220924.W2SEN4"/>
<dbReference type="HOGENOM" id="CLU_018821_1_0_1"/>
<evidence type="ECO:0000256" key="6">
    <source>
        <dbReference type="ARBA" id="ARBA00023010"/>
    </source>
</evidence>
<evidence type="ECO:0000256" key="8">
    <source>
        <dbReference type="ARBA" id="ARBA00023242"/>
    </source>
</evidence>
<dbReference type="PANTHER" id="PTHR12960:SF0">
    <property type="entry name" value="MRNA EXPORT FACTOR GLE1"/>
    <property type="match status" value="1"/>
</dbReference>
<keyword evidence="7" id="KW-0906">Nuclear pore complex</keyword>
<evidence type="ECO:0000256" key="3">
    <source>
        <dbReference type="ARBA" id="ARBA00022448"/>
    </source>
</evidence>
<dbReference type="GeneID" id="19967882"/>
<dbReference type="GO" id="GO:0044614">
    <property type="term" value="C:nuclear pore cytoplasmic filaments"/>
    <property type="evidence" value="ECO:0007669"/>
    <property type="project" value="TreeGrafter"/>
</dbReference>
<evidence type="ECO:0000313" key="12">
    <source>
        <dbReference type="EMBL" id="ETN46359.1"/>
    </source>
</evidence>
<dbReference type="Proteomes" id="UP000030752">
    <property type="component" value="Unassembled WGS sequence"/>
</dbReference>
<keyword evidence="5" id="KW-0653">Protein transport</keyword>
<evidence type="ECO:0000313" key="13">
    <source>
        <dbReference type="Proteomes" id="UP000030752"/>
    </source>
</evidence>
<dbReference type="InParanoid" id="W2SEN4"/>
<feature type="compositionally biased region" description="Basic and acidic residues" evidence="11">
    <location>
        <begin position="71"/>
        <end position="93"/>
    </location>
</feature>
<dbReference type="AlphaFoldDB" id="W2SEN4"/>
<keyword evidence="4" id="KW-0509">mRNA transport</keyword>
<dbReference type="GO" id="GO:0005737">
    <property type="term" value="C:cytoplasm"/>
    <property type="evidence" value="ECO:0007669"/>
    <property type="project" value="TreeGrafter"/>
</dbReference>
<evidence type="ECO:0000256" key="1">
    <source>
        <dbReference type="ARBA" id="ARBA00004567"/>
    </source>
</evidence>
<name>W2SEN4_CYPE1</name>
<evidence type="ECO:0000256" key="4">
    <source>
        <dbReference type="ARBA" id="ARBA00022816"/>
    </source>
</evidence>
<gene>
    <name evidence="12" type="ORF">HMPREF1541_00543</name>
</gene>
<dbReference type="PANTHER" id="PTHR12960">
    <property type="entry name" value="GLE-1-RELATED"/>
    <property type="match status" value="1"/>
</dbReference>
<dbReference type="GO" id="GO:0031369">
    <property type="term" value="F:translation initiation factor binding"/>
    <property type="evidence" value="ECO:0007669"/>
    <property type="project" value="TreeGrafter"/>
</dbReference>
<feature type="compositionally biased region" description="Basic and acidic residues" evidence="11">
    <location>
        <begin position="104"/>
        <end position="209"/>
    </location>
</feature>
<accession>W2SEN4</accession>
<keyword evidence="13" id="KW-1185">Reference proteome</keyword>
<dbReference type="InterPro" id="IPR012476">
    <property type="entry name" value="GLE1"/>
</dbReference>
<dbReference type="InterPro" id="IPR038506">
    <property type="entry name" value="GLE1-like_sf"/>
</dbReference>
<dbReference type="EMBL" id="KB822711">
    <property type="protein sequence ID" value="ETN46359.1"/>
    <property type="molecule type" value="Genomic_DNA"/>
</dbReference>
<keyword evidence="8" id="KW-0539">Nucleus</keyword>
<evidence type="ECO:0000256" key="11">
    <source>
        <dbReference type="SAM" id="MobiDB-lite"/>
    </source>
</evidence>
<evidence type="ECO:0000256" key="10">
    <source>
        <dbReference type="ARBA" id="ARBA00029983"/>
    </source>
</evidence>
<feature type="region of interest" description="Disordered" evidence="11">
    <location>
        <begin position="1"/>
        <end position="32"/>
    </location>
</feature>
<keyword evidence="6" id="KW-0811">Translocation</keyword>
<keyword evidence="3" id="KW-0813">Transport</keyword>
<dbReference type="GO" id="GO:0000822">
    <property type="term" value="F:inositol hexakisphosphate binding"/>
    <property type="evidence" value="ECO:0007669"/>
    <property type="project" value="TreeGrafter"/>
</dbReference>
<dbReference type="OrthoDB" id="420884at2759"/>
<sequence>MARGVSPILSRSIHESPGFRSSPGRNDSPSRQLLPELDFYKKLAKLNLHDAEQQKVYYAQKCAFQDELDAREEAAATAHESEIASSKAQREQVRQQAEAALQAHIREEQRLAEANRRRQEEEDARRKAEAERRAREEEERKVRERTEQEEAAKRAEAEKARQEQERQKRRAEEAQRLESERQEQERQKAEAEAESEARAAKQRSEEAKKAATPALATTPTPTQPSTGSTSAAPADIEQEHKNYLVIHKRLKKFRVDFVESCKSNKPFRAQVGEMRRGVRVAVGQLRLDGVESNKVAMQKVWNILGTTLRDTTSPRVPVNDYLPAHHALPDNSTTLPALTIYILSILAKAVINVSITSCIDNPKAGEAPGVLTAQIFAHPDLSFARPTAPTRVSLISILLCKYHAAAPQLFGINGSETHERARIGWRAEPHGSDGRKAYVMEQTQYDRLVGLAASYAAVSLRNFSRAKNNNPYPPRHFWASLAHLVNTPPEHVQVSQLILLKSLLENSVERVVQFFGATGIAALRQALVVLPSNLPEALRGHSTVKALEIMRERWAKDLKFHLV</sequence>
<comment type="subcellular location">
    <subcellularLocation>
        <location evidence="1">Nucleus</location>
        <location evidence="1">Nuclear pore complex</location>
    </subcellularLocation>
</comment>
<dbReference type="Pfam" id="PF07817">
    <property type="entry name" value="GLE1"/>
    <property type="match status" value="1"/>
</dbReference>
<protein>
    <recommendedName>
        <fullName evidence="9">mRNA export factor GLE1</fullName>
    </recommendedName>
    <alternativeName>
        <fullName evidence="10">Nucleoporin GLE1</fullName>
    </alternativeName>
</protein>
<dbReference type="GO" id="GO:0005543">
    <property type="term" value="F:phospholipid binding"/>
    <property type="evidence" value="ECO:0007669"/>
    <property type="project" value="TreeGrafter"/>
</dbReference>
<evidence type="ECO:0000256" key="2">
    <source>
        <dbReference type="ARBA" id="ARBA00011056"/>
    </source>
</evidence>
<evidence type="ECO:0000256" key="5">
    <source>
        <dbReference type="ARBA" id="ARBA00022927"/>
    </source>
</evidence>
<dbReference type="VEuPathDB" id="FungiDB:HMPREF1541_00543"/>
<dbReference type="GO" id="GO:0015031">
    <property type="term" value="P:protein transport"/>
    <property type="evidence" value="ECO:0007669"/>
    <property type="project" value="UniProtKB-KW"/>
</dbReference>